<accession>A0A2J6PU16</accession>
<organism evidence="3 4">
    <name type="scientific">Hyaloscypha hepaticicola</name>
    <dbReference type="NCBI Taxonomy" id="2082293"/>
    <lineage>
        <taxon>Eukaryota</taxon>
        <taxon>Fungi</taxon>
        <taxon>Dikarya</taxon>
        <taxon>Ascomycota</taxon>
        <taxon>Pezizomycotina</taxon>
        <taxon>Leotiomycetes</taxon>
        <taxon>Helotiales</taxon>
        <taxon>Hyaloscyphaceae</taxon>
        <taxon>Hyaloscypha</taxon>
    </lineage>
</organism>
<keyword evidence="2" id="KW-1133">Transmembrane helix</keyword>
<evidence type="ECO:0000313" key="3">
    <source>
        <dbReference type="EMBL" id="PMD17530.1"/>
    </source>
</evidence>
<feature type="region of interest" description="Disordered" evidence="1">
    <location>
        <begin position="537"/>
        <end position="566"/>
    </location>
</feature>
<feature type="transmembrane region" description="Helical" evidence="2">
    <location>
        <begin position="395"/>
        <end position="418"/>
    </location>
</feature>
<sequence>MNPHPFRPGRTSVRTCSLFLKWTSIALLIILISFSTLSSSADLVQHEETTLPENEMVHRLGSGPTSSILTTTMKALLRHMPARCAESVDHEALRSLTVEPESVQQLNQNHDPSDELRQKCYCRTVAHTWVKKEEESVTEESTSHFRSSDPSQMWKHYELNERAVEDAIWDEKSGQFESDSAANNHFEHDRQAKDDPSLLCPCPLSDLGYLISDTRLAKRRNRSKFRSPNSGIDSDMSSKKEHGSKDPVKRGNPPSFQMANPEIASHAEHPLKTIVNSPRDTTTQICSERWWLRRPNCRPRPTASKAESSREVNNNGKIELHISEHIAARDESCRKLWHVDTGCLPAYSARSKSVAVYAFPLLSRNDTVLESITEAKCHGKVGRERENCEEKNRTGFWILCSLLAVAGLCTLLIGGLVVHTHLKRKCSRPLLISDEPGHKSRVSTPGTDVSELRTSKVSRPATCVMRRIDEDENDSVHRYTTLDGADDGWTSWIQKQRCSRKQGSHKGRFSPTPMTRPPRIPTLKLPQTTLATMRKAGGLGSEASQGKHTWKGKGKDPTRVKWCSTA</sequence>
<dbReference type="EMBL" id="KZ613499">
    <property type="protein sequence ID" value="PMD17530.1"/>
    <property type="molecule type" value="Genomic_DNA"/>
</dbReference>
<gene>
    <name evidence="3" type="ORF">NA56DRAFT_707657</name>
</gene>
<keyword evidence="4" id="KW-1185">Reference proteome</keyword>
<feature type="region of interest" description="Disordered" evidence="1">
    <location>
        <begin position="500"/>
        <end position="521"/>
    </location>
</feature>
<dbReference type="OrthoDB" id="3547107at2759"/>
<reference evidence="3 4" key="1">
    <citation type="submission" date="2016-05" db="EMBL/GenBank/DDBJ databases">
        <title>A degradative enzymes factory behind the ericoid mycorrhizal symbiosis.</title>
        <authorList>
            <consortium name="DOE Joint Genome Institute"/>
            <person name="Martino E."/>
            <person name="Morin E."/>
            <person name="Grelet G."/>
            <person name="Kuo A."/>
            <person name="Kohler A."/>
            <person name="Daghino S."/>
            <person name="Barry K."/>
            <person name="Choi C."/>
            <person name="Cichocki N."/>
            <person name="Clum A."/>
            <person name="Copeland A."/>
            <person name="Hainaut M."/>
            <person name="Haridas S."/>
            <person name="Labutti K."/>
            <person name="Lindquist E."/>
            <person name="Lipzen A."/>
            <person name="Khouja H.-R."/>
            <person name="Murat C."/>
            <person name="Ohm R."/>
            <person name="Olson A."/>
            <person name="Spatafora J."/>
            <person name="Veneault-Fourrey C."/>
            <person name="Henrissat B."/>
            <person name="Grigoriev I."/>
            <person name="Martin F."/>
            <person name="Perotto S."/>
        </authorList>
    </citation>
    <scope>NUCLEOTIDE SEQUENCE [LARGE SCALE GENOMIC DNA]</scope>
    <source>
        <strain evidence="3 4">UAMH 7357</strain>
    </source>
</reference>
<dbReference type="AlphaFoldDB" id="A0A2J6PU16"/>
<feature type="compositionally biased region" description="Basic and acidic residues" evidence="1">
    <location>
        <begin position="236"/>
        <end position="249"/>
    </location>
</feature>
<feature type="region of interest" description="Disordered" evidence="1">
    <location>
        <begin position="220"/>
        <end position="259"/>
    </location>
</feature>
<dbReference type="Proteomes" id="UP000235672">
    <property type="component" value="Unassembled WGS sequence"/>
</dbReference>
<protein>
    <submittedName>
        <fullName evidence="3">Uncharacterized protein</fullName>
    </submittedName>
</protein>
<keyword evidence="2" id="KW-0472">Membrane</keyword>
<evidence type="ECO:0000256" key="1">
    <source>
        <dbReference type="SAM" id="MobiDB-lite"/>
    </source>
</evidence>
<proteinExistence type="predicted"/>
<evidence type="ECO:0000313" key="4">
    <source>
        <dbReference type="Proteomes" id="UP000235672"/>
    </source>
</evidence>
<keyword evidence="2" id="KW-0812">Transmembrane</keyword>
<name>A0A2J6PU16_9HELO</name>
<evidence type="ECO:0000256" key="2">
    <source>
        <dbReference type="SAM" id="Phobius"/>
    </source>
</evidence>